<feature type="region of interest" description="Disordered" evidence="1">
    <location>
        <begin position="1"/>
        <end position="25"/>
    </location>
</feature>
<gene>
    <name evidence="2" type="ORF">AFUS01_LOCUS36063</name>
</gene>
<evidence type="ECO:0000256" key="1">
    <source>
        <dbReference type="SAM" id="MobiDB-lite"/>
    </source>
</evidence>
<dbReference type="Proteomes" id="UP000708208">
    <property type="component" value="Unassembled WGS sequence"/>
</dbReference>
<dbReference type="AlphaFoldDB" id="A0A8J2PK54"/>
<sequence>MTRPRSLEPLAPRARRHQETMDRVPVPQLPVAIRLTSRKLSRPRKTRDLVLELSPAPLKPQEMMGQGQVFSLQLLRDPHREPPSVISPPNKDDNPATEIAIIHNYYWLTIIKKPSLPQNSWCDQCLQKVSAHIGLSLIKNQNLESKFKVNNLF</sequence>
<comment type="caution">
    <text evidence="2">The sequence shown here is derived from an EMBL/GenBank/DDBJ whole genome shotgun (WGS) entry which is preliminary data.</text>
</comment>
<accession>A0A8J2PK54</accession>
<organism evidence="2 3">
    <name type="scientific">Allacma fusca</name>
    <dbReference type="NCBI Taxonomy" id="39272"/>
    <lineage>
        <taxon>Eukaryota</taxon>
        <taxon>Metazoa</taxon>
        <taxon>Ecdysozoa</taxon>
        <taxon>Arthropoda</taxon>
        <taxon>Hexapoda</taxon>
        <taxon>Collembola</taxon>
        <taxon>Symphypleona</taxon>
        <taxon>Sminthuridae</taxon>
        <taxon>Allacma</taxon>
    </lineage>
</organism>
<reference evidence="2" key="1">
    <citation type="submission" date="2021-06" db="EMBL/GenBank/DDBJ databases">
        <authorList>
            <person name="Hodson N. C."/>
            <person name="Mongue J. A."/>
            <person name="Jaron S. K."/>
        </authorList>
    </citation>
    <scope>NUCLEOTIDE SEQUENCE</scope>
</reference>
<dbReference type="EMBL" id="CAJVCH010538179">
    <property type="protein sequence ID" value="CAG7825989.1"/>
    <property type="molecule type" value="Genomic_DNA"/>
</dbReference>
<proteinExistence type="predicted"/>
<evidence type="ECO:0000313" key="2">
    <source>
        <dbReference type="EMBL" id="CAG7825989.1"/>
    </source>
</evidence>
<evidence type="ECO:0000313" key="3">
    <source>
        <dbReference type="Proteomes" id="UP000708208"/>
    </source>
</evidence>
<name>A0A8J2PK54_9HEXA</name>
<keyword evidence="3" id="KW-1185">Reference proteome</keyword>
<protein>
    <submittedName>
        <fullName evidence="2">Uncharacterized protein</fullName>
    </submittedName>
</protein>